<evidence type="ECO:0000313" key="5">
    <source>
        <dbReference type="EMBL" id="KAF2592274.1"/>
    </source>
</evidence>
<proteinExistence type="predicted"/>
<keyword evidence="3" id="KW-0677">Repeat</keyword>
<dbReference type="Pfam" id="PF00560">
    <property type="entry name" value="LRR_1"/>
    <property type="match status" value="2"/>
</dbReference>
<gene>
    <name evidence="5" type="ORF">F2Q70_00044605</name>
</gene>
<keyword evidence="1" id="KW-0433">Leucine-rich repeat</keyword>
<dbReference type="InterPro" id="IPR032675">
    <property type="entry name" value="LRR_dom_sf"/>
</dbReference>
<dbReference type="PROSITE" id="PS51450">
    <property type="entry name" value="LRR"/>
    <property type="match status" value="1"/>
</dbReference>
<keyword evidence="2" id="KW-0732">Signal</keyword>
<accession>A0A8S9KBX2</accession>
<protein>
    <recommendedName>
        <fullName evidence="4">Leucine-rich repeat-containing N-terminal plant-type domain-containing protein</fullName>
    </recommendedName>
</protein>
<organism evidence="5">
    <name type="scientific">Brassica cretica</name>
    <name type="common">Mustard</name>
    <dbReference type="NCBI Taxonomy" id="69181"/>
    <lineage>
        <taxon>Eukaryota</taxon>
        <taxon>Viridiplantae</taxon>
        <taxon>Streptophyta</taxon>
        <taxon>Embryophyta</taxon>
        <taxon>Tracheophyta</taxon>
        <taxon>Spermatophyta</taxon>
        <taxon>Magnoliopsida</taxon>
        <taxon>eudicotyledons</taxon>
        <taxon>Gunneridae</taxon>
        <taxon>Pentapetalae</taxon>
        <taxon>rosids</taxon>
        <taxon>malvids</taxon>
        <taxon>Brassicales</taxon>
        <taxon>Brassicaceae</taxon>
        <taxon>Brassiceae</taxon>
        <taxon>Brassica</taxon>
    </lineage>
</organism>
<dbReference type="Pfam" id="PF08263">
    <property type="entry name" value="LRRNT_2"/>
    <property type="match status" value="2"/>
</dbReference>
<feature type="domain" description="Leucine-rich repeat-containing N-terminal plant-type" evidence="4">
    <location>
        <begin position="180"/>
        <end position="220"/>
    </location>
</feature>
<dbReference type="AlphaFoldDB" id="A0A8S9KBX2"/>
<dbReference type="EMBL" id="QGKY02000164">
    <property type="protein sequence ID" value="KAF2592274.1"/>
    <property type="molecule type" value="Genomic_DNA"/>
</dbReference>
<dbReference type="InterPro" id="IPR001611">
    <property type="entry name" value="Leu-rich_rpt"/>
</dbReference>
<dbReference type="InterPro" id="IPR013210">
    <property type="entry name" value="LRR_N_plant-typ"/>
</dbReference>
<reference evidence="5" key="1">
    <citation type="submission" date="2019-12" db="EMBL/GenBank/DDBJ databases">
        <title>Genome sequencing and annotation of Brassica cretica.</title>
        <authorList>
            <person name="Studholme D.J."/>
            <person name="Sarris P.F."/>
        </authorList>
    </citation>
    <scope>NUCLEOTIDE SEQUENCE</scope>
    <source>
        <strain evidence="5">PFS-102/07</strain>
        <tissue evidence="5">Leaf</tissue>
    </source>
</reference>
<evidence type="ECO:0000256" key="2">
    <source>
        <dbReference type="ARBA" id="ARBA00022729"/>
    </source>
</evidence>
<dbReference type="InterPro" id="IPR053211">
    <property type="entry name" value="DNA_repair-toleration"/>
</dbReference>
<feature type="domain" description="Leucine-rich repeat-containing N-terminal plant-type" evidence="4">
    <location>
        <begin position="16"/>
        <end position="61"/>
    </location>
</feature>
<dbReference type="PANTHER" id="PTHR48060">
    <property type="entry name" value="DNA DAMAGE-REPAIR/TOLERATION PROTEIN DRT100"/>
    <property type="match status" value="1"/>
</dbReference>
<sequence length="377" mass="42296">MLLLGLLHGCKSCIEKERKALLELKKYIILRAEEGNSDFILNTWANDTKSNCCLWEGIECNQISGRIIKISTGKSSVVEDSVLDLSLLHPFEEVRSLDLSGDAIGFSDLFDDLEGYKSLSRLQNLEFLDFSANTFNNSIFPFLNAATSVKTFKELINLTSLEKLDLSGNNFNSCFIPVEERVALLDLKKFTIASNESHQLLTTWTNVTKSDCCQWEKVKCHRASGRVIRLSIGWVRYGESSLNISLLHPFEEVQILDLSSLGFSGLFDDVEGYKSLRRLRNLEILDLSGNAFNNSIFPFINAATSLTTLLLHWNNMDGLFPAKELKDLTNLELLDLSENRFNNSIPLGDLPALRNLKALDLHGNEFSTSVELQGKSA</sequence>
<comment type="caution">
    <text evidence="5">The sequence shown here is derived from an EMBL/GenBank/DDBJ whole genome shotgun (WGS) entry which is preliminary data.</text>
</comment>
<evidence type="ECO:0000256" key="3">
    <source>
        <dbReference type="ARBA" id="ARBA00022737"/>
    </source>
</evidence>
<dbReference type="Gene3D" id="3.80.10.10">
    <property type="entry name" value="Ribonuclease Inhibitor"/>
    <property type="match status" value="2"/>
</dbReference>
<evidence type="ECO:0000259" key="4">
    <source>
        <dbReference type="Pfam" id="PF08263"/>
    </source>
</evidence>
<dbReference type="PANTHER" id="PTHR48060:SF17">
    <property type="entry name" value="LRR RECEPTOR-LIKE SERINE_THREONINE-PROTEIN KINASE IRK-RELATED"/>
    <property type="match status" value="1"/>
</dbReference>
<name>A0A8S9KBX2_BRACR</name>
<dbReference type="SUPFAM" id="SSF52058">
    <property type="entry name" value="L domain-like"/>
    <property type="match status" value="1"/>
</dbReference>
<evidence type="ECO:0000256" key="1">
    <source>
        <dbReference type="ARBA" id="ARBA00022614"/>
    </source>
</evidence>